<feature type="transmembrane region" description="Helical" evidence="2">
    <location>
        <begin position="6"/>
        <end position="30"/>
    </location>
</feature>
<dbReference type="AlphaFoldDB" id="A0A2T7A1G7"/>
<evidence type="ECO:0000256" key="1">
    <source>
        <dbReference type="SAM" id="MobiDB-lite"/>
    </source>
</evidence>
<keyword evidence="2" id="KW-0812">Transmembrane</keyword>
<feature type="non-terminal residue" evidence="3">
    <location>
        <position position="102"/>
    </location>
</feature>
<dbReference type="EMBL" id="NESQ01000043">
    <property type="protein sequence ID" value="PUU81578.1"/>
    <property type="molecule type" value="Genomic_DNA"/>
</dbReference>
<evidence type="ECO:0000313" key="4">
    <source>
        <dbReference type="Proteomes" id="UP000244722"/>
    </source>
</evidence>
<evidence type="ECO:0000313" key="3">
    <source>
        <dbReference type="EMBL" id="PUU81578.1"/>
    </source>
</evidence>
<feature type="compositionally biased region" description="Basic and acidic residues" evidence="1">
    <location>
        <begin position="93"/>
        <end position="102"/>
    </location>
</feature>
<keyword evidence="2" id="KW-0472">Membrane</keyword>
<proteinExistence type="predicted"/>
<feature type="region of interest" description="Disordered" evidence="1">
    <location>
        <begin position="82"/>
        <end position="102"/>
    </location>
</feature>
<keyword evidence="4" id="KW-1185">Reference proteome</keyword>
<gene>
    <name evidence="3" type="ORF">B9Z19DRAFT_1076838</name>
</gene>
<name>A0A2T7A1G7_TUBBO</name>
<comment type="caution">
    <text evidence="3">The sequence shown here is derived from an EMBL/GenBank/DDBJ whole genome shotgun (WGS) entry which is preliminary data.</text>
</comment>
<evidence type="ECO:0000256" key="2">
    <source>
        <dbReference type="SAM" id="Phobius"/>
    </source>
</evidence>
<protein>
    <submittedName>
        <fullName evidence="3">Uncharacterized protein</fullName>
    </submittedName>
</protein>
<sequence length="102" mass="11314">MAASFSQIVLAIFVLSFIGALLVAGFVIVGKLPQWKESARKQLSKNHIDLLPDGRAKLGVENISHEEYMDRMQKAFVGAVNNSHTNLPSKRSTIPERKNPKL</sequence>
<feature type="compositionally biased region" description="Polar residues" evidence="1">
    <location>
        <begin position="82"/>
        <end position="92"/>
    </location>
</feature>
<keyword evidence="2" id="KW-1133">Transmembrane helix</keyword>
<dbReference type="OrthoDB" id="5276692at2759"/>
<accession>A0A2T7A1G7</accession>
<organism evidence="3 4">
    <name type="scientific">Tuber borchii</name>
    <name type="common">White truffle</name>
    <dbReference type="NCBI Taxonomy" id="42251"/>
    <lineage>
        <taxon>Eukaryota</taxon>
        <taxon>Fungi</taxon>
        <taxon>Dikarya</taxon>
        <taxon>Ascomycota</taxon>
        <taxon>Pezizomycotina</taxon>
        <taxon>Pezizomycetes</taxon>
        <taxon>Pezizales</taxon>
        <taxon>Tuberaceae</taxon>
        <taxon>Tuber</taxon>
    </lineage>
</organism>
<reference evidence="3 4" key="1">
    <citation type="submission" date="2017-04" db="EMBL/GenBank/DDBJ databases">
        <title>Draft genome sequence of Tuber borchii Vittad., a whitish edible truffle.</title>
        <authorList>
            <consortium name="DOE Joint Genome Institute"/>
            <person name="Murat C."/>
            <person name="Kuo A."/>
            <person name="Barry K.W."/>
            <person name="Clum A."/>
            <person name="Dockter R.B."/>
            <person name="Fauchery L."/>
            <person name="Iotti M."/>
            <person name="Kohler A."/>
            <person name="Labutti K."/>
            <person name="Lindquist E.A."/>
            <person name="Lipzen A."/>
            <person name="Ohm R.A."/>
            <person name="Wang M."/>
            <person name="Grigoriev I.V."/>
            <person name="Zambonelli A."/>
            <person name="Martin F.M."/>
        </authorList>
    </citation>
    <scope>NUCLEOTIDE SEQUENCE [LARGE SCALE GENOMIC DNA]</scope>
    <source>
        <strain evidence="3 4">Tbo3840</strain>
    </source>
</reference>
<dbReference type="Proteomes" id="UP000244722">
    <property type="component" value="Unassembled WGS sequence"/>
</dbReference>